<dbReference type="AlphaFoldDB" id="A0A3P2ABU5"/>
<proteinExistence type="predicted"/>
<evidence type="ECO:0000259" key="2">
    <source>
        <dbReference type="Pfam" id="PF13568"/>
    </source>
</evidence>
<name>A0A3P2ABU5_9BACE</name>
<dbReference type="Proteomes" id="UP000279562">
    <property type="component" value="Unassembled WGS sequence"/>
</dbReference>
<reference evidence="3 4" key="1">
    <citation type="submission" date="2018-11" db="EMBL/GenBank/DDBJ databases">
        <title>Genomes From Bacteria Associated with the Canine Oral Cavity: a Test Case for Automated Genome-Based Taxonomic Assignment.</title>
        <authorList>
            <person name="Coil D.A."/>
            <person name="Jospin G."/>
            <person name="Darling A.E."/>
            <person name="Wallis C."/>
            <person name="Davis I.J."/>
            <person name="Harris S."/>
            <person name="Eisen J.A."/>
            <person name="Holcombe L.J."/>
            <person name="O'Flynn C."/>
        </authorList>
    </citation>
    <scope>NUCLEOTIDE SEQUENCE [LARGE SCALE GENOMIC DNA]</scope>
    <source>
        <strain evidence="3 4">OH1047_COT-310</strain>
    </source>
</reference>
<accession>A0A3P2ABU5</accession>
<evidence type="ECO:0000313" key="4">
    <source>
        <dbReference type="Proteomes" id="UP000279562"/>
    </source>
</evidence>
<feature type="chain" id="PRO_5018304137" description="Outer membrane protein beta-barrel domain-containing protein" evidence="1">
    <location>
        <begin position="23"/>
        <end position="303"/>
    </location>
</feature>
<gene>
    <name evidence="3" type="ORF">EII33_02145</name>
</gene>
<protein>
    <recommendedName>
        <fullName evidence="2">Outer membrane protein beta-barrel domain-containing protein</fullName>
    </recommendedName>
</protein>
<organism evidence="3 4">
    <name type="scientific">Prevotella heparinolytica</name>
    <dbReference type="NCBI Taxonomy" id="28113"/>
    <lineage>
        <taxon>Bacteria</taxon>
        <taxon>Pseudomonadati</taxon>
        <taxon>Bacteroidota</taxon>
        <taxon>Bacteroidia</taxon>
        <taxon>Bacteroidales</taxon>
        <taxon>Bacteroidaceae</taxon>
        <taxon>Bacteroides</taxon>
    </lineage>
</organism>
<feature type="signal peptide" evidence="1">
    <location>
        <begin position="1"/>
        <end position="22"/>
    </location>
</feature>
<dbReference type="InterPro" id="IPR025665">
    <property type="entry name" value="Beta-barrel_OMP_2"/>
</dbReference>
<feature type="domain" description="Outer membrane protein beta-barrel" evidence="2">
    <location>
        <begin position="132"/>
        <end position="283"/>
    </location>
</feature>
<keyword evidence="4" id="KW-1185">Reference proteome</keyword>
<dbReference type="RefSeq" id="WP_125238330.1">
    <property type="nucleotide sequence ID" value="NZ_RQYF01000005.1"/>
</dbReference>
<dbReference type="EMBL" id="RQYF01000005">
    <property type="protein sequence ID" value="RRD92904.1"/>
    <property type="molecule type" value="Genomic_DNA"/>
</dbReference>
<evidence type="ECO:0000256" key="1">
    <source>
        <dbReference type="SAM" id="SignalP"/>
    </source>
</evidence>
<keyword evidence="1" id="KW-0732">Signal</keyword>
<comment type="caution">
    <text evidence="3">The sequence shown here is derived from an EMBL/GenBank/DDBJ whole genome shotgun (WGS) entry which is preliminary data.</text>
</comment>
<sequence length="303" mass="34673">MKTKIMIMILTCLLAAPTVRMAAQQPNNLEQKAVVETKGDSIIIRKGQGDMRIKVYEEQLEEGEKKEVQIFEGVYLEKVDADKRTFLDALPFIPRKKRYNSYDPHCSGVFIGYGWLSDSFFSFEASDKITLDLSKSWELGFNLLSVYHNFKKNPHWGINAGVNWGYRSFGIDGNRALLKGDGKSMLTTGDETTDYSKSRFRHFFFRIPILLEWQQRIGRSKLFFNAGPEIEIRHSVKSFSRINGGKKQTMAKGMYVRPVGIGLLAQAGYGNIGFYLRYSTQGLFQKDKGPEVSPYSFGIAWYW</sequence>
<dbReference type="Pfam" id="PF13568">
    <property type="entry name" value="OMP_b-brl_2"/>
    <property type="match status" value="1"/>
</dbReference>
<evidence type="ECO:0000313" key="3">
    <source>
        <dbReference type="EMBL" id="RRD92904.1"/>
    </source>
</evidence>